<proteinExistence type="predicted"/>
<gene>
    <name evidence="1" type="ORF">BpHYR1_026757</name>
</gene>
<accession>A0A3M7R1F2</accession>
<organism evidence="1 2">
    <name type="scientific">Brachionus plicatilis</name>
    <name type="common">Marine rotifer</name>
    <name type="synonym">Brachionus muelleri</name>
    <dbReference type="NCBI Taxonomy" id="10195"/>
    <lineage>
        <taxon>Eukaryota</taxon>
        <taxon>Metazoa</taxon>
        <taxon>Spiralia</taxon>
        <taxon>Gnathifera</taxon>
        <taxon>Rotifera</taxon>
        <taxon>Eurotatoria</taxon>
        <taxon>Monogononta</taxon>
        <taxon>Pseudotrocha</taxon>
        <taxon>Ploima</taxon>
        <taxon>Brachionidae</taxon>
        <taxon>Brachionus</taxon>
    </lineage>
</organism>
<keyword evidence="2" id="KW-1185">Reference proteome</keyword>
<comment type="caution">
    <text evidence="1">The sequence shown here is derived from an EMBL/GenBank/DDBJ whole genome shotgun (WGS) entry which is preliminary data.</text>
</comment>
<evidence type="ECO:0000313" key="1">
    <source>
        <dbReference type="EMBL" id="RNA17430.1"/>
    </source>
</evidence>
<dbReference type="EMBL" id="REGN01004459">
    <property type="protein sequence ID" value="RNA17430.1"/>
    <property type="molecule type" value="Genomic_DNA"/>
</dbReference>
<name>A0A3M7R1F2_BRAPC</name>
<evidence type="ECO:0000313" key="2">
    <source>
        <dbReference type="Proteomes" id="UP000276133"/>
    </source>
</evidence>
<protein>
    <submittedName>
        <fullName evidence="1">Uncharacterized protein</fullName>
    </submittedName>
</protein>
<dbReference type="AlphaFoldDB" id="A0A3M7R1F2"/>
<dbReference type="Proteomes" id="UP000276133">
    <property type="component" value="Unassembled WGS sequence"/>
</dbReference>
<reference evidence="1 2" key="1">
    <citation type="journal article" date="2018" name="Sci. Rep.">
        <title>Genomic signatures of local adaptation to the degree of environmental predictability in rotifers.</title>
        <authorList>
            <person name="Franch-Gras L."/>
            <person name="Hahn C."/>
            <person name="Garcia-Roger E.M."/>
            <person name="Carmona M.J."/>
            <person name="Serra M."/>
            <person name="Gomez A."/>
        </authorList>
    </citation>
    <scope>NUCLEOTIDE SEQUENCE [LARGE SCALE GENOMIC DNA]</scope>
    <source>
        <strain evidence="1">HYR1</strain>
    </source>
</reference>
<sequence>MYTYATADLEPKGNNQVNECIFNNDEFDSEDNDESTKNECPDYLKKLLQKNLIFIVCVPAHIDPNNKNIKLKDELLIKFLVEMQNFPSLDNTIKLHLFHCNSLYF</sequence>